<dbReference type="InterPro" id="IPR050955">
    <property type="entry name" value="Plant_Biomass_Hydrol_Est"/>
</dbReference>
<dbReference type="SUPFAM" id="SSF56281">
    <property type="entry name" value="Metallo-hydrolase/oxidoreductase"/>
    <property type="match status" value="1"/>
</dbReference>
<accession>A0AB73SYB6</accession>
<dbReference type="Gene3D" id="3.40.50.1820">
    <property type="entry name" value="alpha/beta hydrolase"/>
    <property type="match status" value="1"/>
</dbReference>
<dbReference type="Proteomes" id="UP000245412">
    <property type="component" value="Unassembled WGS sequence"/>
</dbReference>
<organism evidence="4 5">
    <name type="scientific">Murimonas intestini</name>
    <dbReference type="NCBI Taxonomy" id="1337051"/>
    <lineage>
        <taxon>Bacteria</taxon>
        <taxon>Bacillati</taxon>
        <taxon>Bacillota</taxon>
        <taxon>Clostridia</taxon>
        <taxon>Lachnospirales</taxon>
        <taxon>Lachnospiraceae</taxon>
        <taxon>Murimonas</taxon>
    </lineage>
</organism>
<sequence length="687" mass="76658">MELLEAAAVTRIYGDGQKTVAAVLHYDRELSNNDIKMEDFEVEGRTITDAYVSEAGMAGKPSDNGSFAVLELSPDDPDAKTCRMTGRGRKARTCVAAARVKVKTGGRWYISSRTINLTADEFREYTFEVPGTDKKLNYNLYIPQGSAAGHKLPLVLFMHDAGSCSDDVCAPLAQGNGAAVWAQTEEQKRHPCFVLAPQFPSKTAEDDFTVTWEADAVTELVKHLLTVFPVDEKRIYGTGQSMGCMMLCELLIRNPGFFAGCFLVAGQWNPDTMGAVKKENIWILVSEKDEKAFPVMGACMERIEQEGGRVSRGSVDARMPEEEQNAAMRRIVQKGCNIIFTWYEKDSVLPEGADVFPGACHVNTWVHAYGLEAIHDWLFSQCRNPIDFSCRHDVMLKNEDGTLTPMDVPYYQSELVAPGTWRILSDGDYSYLVEGEDEALMIDSGYGCGNIRAYCQSLTDKPVRRIANTHDHFDHTANNCYFDCAYMSAETKELATIPFPSFEGIEFPRDYPVEVIDEGYTFHLGGRDLVTFKIPDHAAGSLAFLDNKEGILFCGDELGMPFGKSMNGSVEAFRNHLKRLQEHRDEIRLLCTGPGVTDAGFMDRLAENMDYILAGHEGRPLETPGKQRPADTDQEAASGQVIYDRRLPHAPDRHQDDPAEFPFRRVMDHAGLKVIYDVRKVFAEIPV</sequence>
<keyword evidence="5" id="KW-1185">Reference proteome</keyword>
<proteinExistence type="predicted"/>
<evidence type="ECO:0000256" key="1">
    <source>
        <dbReference type="ARBA" id="ARBA00022729"/>
    </source>
</evidence>
<feature type="domain" description="Metallo-beta-lactamase" evidence="3">
    <location>
        <begin position="427"/>
        <end position="593"/>
    </location>
</feature>
<dbReference type="InterPro" id="IPR001279">
    <property type="entry name" value="Metallo-B-lactamas"/>
</dbReference>
<keyword evidence="2" id="KW-0378">Hydrolase</keyword>
<evidence type="ECO:0000259" key="3">
    <source>
        <dbReference type="SMART" id="SM00849"/>
    </source>
</evidence>
<evidence type="ECO:0000256" key="2">
    <source>
        <dbReference type="ARBA" id="ARBA00022801"/>
    </source>
</evidence>
<dbReference type="Pfam" id="PF18435">
    <property type="entry name" value="EstA_Ig_like"/>
    <property type="match status" value="1"/>
</dbReference>
<dbReference type="AlphaFoldDB" id="A0AB73SYB6"/>
<dbReference type="Gene3D" id="2.60.40.2180">
    <property type="match status" value="1"/>
</dbReference>
<protein>
    <submittedName>
        <fullName evidence="4">Peptidase</fullName>
    </submittedName>
</protein>
<evidence type="ECO:0000313" key="5">
    <source>
        <dbReference type="Proteomes" id="UP000245412"/>
    </source>
</evidence>
<comment type="caution">
    <text evidence="4">The sequence shown here is derived from an EMBL/GenBank/DDBJ whole genome shotgun (WGS) entry which is preliminary data.</text>
</comment>
<dbReference type="SMART" id="SM00849">
    <property type="entry name" value="Lactamase_B"/>
    <property type="match status" value="1"/>
</dbReference>
<dbReference type="InterPro" id="IPR010126">
    <property type="entry name" value="Esterase_phb"/>
</dbReference>
<evidence type="ECO:0000313" key="4">
    <source>
        <dbReference type="EMBL" id="PWJ72349.1"/>
    </source>
</evidence>
<dbReference type="Gene3D" id="3.60.15.10">
    <property type="entry name" value="Ribonuclease Z/Hydroxyacylglutathione hydrolase-like"/>
    <property type="match status" value="1"/>
</dbReference>
<gene>
    <name evidence="4" type="ORF">C7383_11953</name>
</gene>
<dbReference type="EMBL" id="QGGY01000019">
    <property type="protein sequence ID" value="PWJ72349.1"/>
    <property type="molecule type" value="Genomic_DNA"/>
</dbReference>
<dbReference type="PANTHER" id="PTHR43037:SF1">
    <property type="entry name" value="BLL1128 PROTEIN"/>
    <property type="match status" value="1"/>
</dbReference>
<dbReference type="RefSeq" id="WP_109748543.1">
    <property type="nucleotide sequence ID" value="NZ_JANKBI010000020.1"/>
</dbReference>
<dbReference type="PANTHER" id="PTHR43037">
    <property type="entry name" value="UNNAMED PRODUCT-RELATED"/>
    <property type="match status" value="1"/>
</dbReference>
<reference evidence="4 5" key="1">
    <citation type="submission" date="2018-05" db="EMBL/GenBank/DDBJ databases">
        <authorList>
            <person name="Goeker M."/>
            <person name="Huntemann M."/>
            <person name="Clum A."/>
            <person name="Pillay M."/>
            <person name="Palaniappan K."/>
            <person name="Varghese N."/>
            <person name="Mikhailova N."/>
            <person name="Stamatis D."/>
            <person name="Reddy T."/>
            <person name="Daum C."/>
            <person name="Shapiro N."/>
            <person name="Ivanova N."/>
            <person name="Kyrpides N."/>
            <person name="Woyke T."/>
        </authorList>
    </citation>
    <scope>NUCLEOTIDE SEQUENCE [LARGE SCALE GENOMIC DNA]</scope>
    <source>
        <strain evidence="4 5">DSM 26524</strain>
    </source>
</reference>
<keyword evidence="1" id="KW-0732">Signal</keyword>
<dbReference type="GO" id="GO:0016787">
    <property type="term" value="F:hydrolase activity"/>
    <property type="evidence" value="ECO:0007669"/>
    <property type="project" value="UniProtKB-KW"/>
</dbReference>
<dbReference type="SUPFAM" id="SSF53474">
    <property type="entry name" value="alpha/beta-Hydrolases"/>
    <property type="match status" value="1"/>
</dbReference>
<dbReference type="InterPro" id="IPR041172">
    <property type="entry name" value="EstA_Ig-like_N"/>
</dbReference>
<dbReference type="Pfam" id="PF00753">
    <property type="entry name" value="Lactamase_B"/>
    <property type="match status" value="1"/>
</dbReference>
<dbReference type="InterPro" id="IPR036866">
    <property type="entry name" value="RibonucZ/Hydroxyglut_hydro"/>
</dbReference>
<dbReference type="GO" id="GO:0005576">
    <property type="term" value="C:extracellular region"/>
    <property type="evidence" value="ECO:0007669"/>
    <property type="project" value="InterPro"/>
</dbReference>
<dbReference type="Pfam" id="PF10503">
    <property type="entry name" value="Esterase_PHB"/>
    <property type="match status" value="1"/>
</dbReference>
<dbReference type="InterPro" id="IPR029058">
    <property type="entry name" value="AB_hydrolase_fold"/>
</dbReference>
<name>A0AB73SYB6_9FIRM</name>